<dbReference type="PROSITE" id="PS01090">
    <property type="entry name" value="TATD_2"/>
    <property type="match status" value="1"/>
</dbReference>
<dbReference type="PANTHER" id="PTHR46124">
    <property type="entry name" value="D-AMINOACYL-TRNA DEACYLASE"/>
    <property type="match status" value="1"/>
</dbReference>
<feature type="binding site" evidence="4">
    <location>
        <position position="206"/>
    </location>
    <ligand>
        <name>a divalent metal cation</name>
        <dbReference type="ChEBI" id="CHEBI:60240"/>
        <label>1</label>
    </ligand>
</feature>
<dbReference type="PIRSF" id="PIRSF005902">
    <property type="entry name" value="DNase_TatD"/>
    <property type="match status" value="1"/>
</dbReference>
<proteinExistence type="inferred from homology"/>
<organism evidence="5 6">
    <name type="scientific">Flavimaribacter sediminis</name>
    <dbReference type="NCBI Taxonomy" id="2865987"/>
    <lineage>
        <taxon>Bacteria</taxon>
        <taxon>Pseudomonadati</taxon>
        <taxon>Pseudomonadota</taxon>
        <taxon>Alphaproteobacteria</taxon>
        <taxon>Hyphomicrobiales</taxon>
        <taxon>Rhizobiaceae</taxon>
        <taxon>Flavimaribacter</taxon>
    </lineage>
</organism>
<dbReference type="GO" id="GO:0016788">
    <property type="term" value="F:hydrolase activity, acting on ester bonds"/>
    <property type="evidence" value="ECO:0007669"/>
    <property type="project" value="InterPro"/>
</dbReference>
<dbReference type="InterPro" id="IPR001130">
    <property type="entry name" value="TatD-like"/>
</dbReference>
<evidence type="ECO:0000313" key="6">
    <source>
        <dbReference type="Proteomes" id="UP001196509"/>
    </source>
</evidence>
<dbReference type="Gene3D" id="3.20.20.140">
    <property type="entry name" value="Metal-dependent hydrolases"/>
    <property type="match status" value="1"/>
</dbReference>
<evidence type="ECO:0000256" key="3">
    <source>
        <dbReference type="ARBA" id="ARBA00022801"/>
    </source>
</evidence>
<evidence type="ECO:0000313" key="5">
    <source>
        <dbReference type="EMBL" id="MBW8636959.1"/>
    </source>
</evidence>
<dbReference type="NCBIfam" id="TIGR00010">
    <property type="entry name" value="YchF/TatD family DNA exonuclease"/>
    <property type="match status" value="1"/>
</dbReference>
<feature type="binding site" evidence="4">
    <location>
        <position position="94"/>
    </location>
    <ligand>
        <name>a divalent metal cation</name>
        <dbReference type="ChEBI" id="CHEBI:60240"/>
        <label>1</label>
    </ligand>
</feature>
<dbReference type="PROSITE" id="PS01137">
    <property type="entry name" value="TATD_1"/>
    <property type="match status" value="1"/>
</dbReference>
<keyword evidence="2 4" id="KW-0479">Metal-binding</keyword>
<dbReference type="CDD" id="cd01310">
    <property type="entry name" value="TatD_DNAse"/>
    <property type="match status" value="1"/>
</dbReference>
<accession>A0AAE2ZJ71</accession>
<dbReference type="AlphaFoldDB" id="A0AAE2ZJ71"/>
<dbReference type="Proteomes" id="UP001196509">
    <property type="component" value="Unassembled WGS sequence"/>
</dbReference>
<keyword evidence="3 5" id="KW-0378">Hydrolase</keyword>
<dbReference type="GO" id="GO:0046872">
    <property type="term" value="F:metal ion binding"/>
    <property type="evidence" value="ECO:0007669"/>
    <property type="project" value="UniProtKB-KW"/>
</dbReference>
<protein>
    <submittedName>
        <fullName evidence="5">TatD family hydrolase</fullName>
    </submittedName>
</protein>
<dbReference type="PANTHER" id="PTHR46124:SF2">
    <property type="entry name" value="D-AMINOACYL-TRNA DEACYLASE"/>
    <property type="match status" value="1"/>
</dbReference>
<dbReference type="Pfam" id="PF01026">
    <property type="entry name" value="TatD_DNase"/>
    <property type="match status" value="1"/>
</dbReference>
<dbReference type="InterPro" id="IPR015991">
    <property type="entry name" value="TatD/YcfH-like"/>
</dbReference>
<name>A0AAE2ZJ71_9HYPH</name>
<gene>
    <name evidence="5" type="ORF">K1W69_07140</name>
</gene>
<dbReference type="GO" id="GO:0004536">
    <property type="term" value="F:DNA nuclease activity"/>
    <property type="evidence" value="ECO:0007669"/>
    <property type="project" value="InterPro"/>
</dbReference>
<dbReference type="GO" id="GO:0005829">
    <property type="term" value="C:cytosol"/>
    <property type="evidence" value="ECO:0007669"/>
    <property type="project" value="TreeGrafter"/>
</dbReference>
<dbReference type="SUPFAM" id="SSF51556">
    <property type="entry name" value="Metallo-dependent hydrolases"/>
    <property type="match status" value="1"/>
</dbReference>
<feature type="binding site" evidence="4">
    <location>
        <position position="130"/>
    </location>
    <ligand>
        <name>a divalent metal cation</name>
        <dbReference type="ChEBI" id="CHEBI:60240"/>
        <label>2</label>
    </ligand>
</feature>
<keyword evidence="6" id="KW-1185">Reference proteome</keyword>
<dbReference type="InterPro" id="IPR032466">
    <property type="entry name" value="Metal_Hydrolase"/>
</dbReference>
<feature type="binding site" evidence="4">
    <location>
        <position position="156"/>
    </location>
    <ligand>
        <name>a divalent metal cation</name>
        <dbReference type="ChEBI" id="CHEBI:60240"/>
        <label>2</label>
    </ligand>
</feature>
<dbReference type="EMBL" id="JAICBX010000001">
    <property type="protein sequence ID" value="MBW8636959.1"/>
    <property type="molecule type" value="Genomic_DNA"/>
</dbReference>
<evidence type="ECO:0000256" key="4">
    <source>
        <dbReference type="PIRSR" id="PIRSR005902-1"/>
    </source>
</evidence>
<dbReference type="InterPro" id="IPR018228">
    <property type="entry name" value="DNase_TatD-rel_CS"/>
</dbReference>
<evidence type="ECO:0000256" key="1">
    <source>
        <dbReference type="ARBA" id="ARBA00009275"/>
    </source>
</evidence>
<evidence type="ECO:0000256" key="2">
    <source>
        <dbReference type="ARBA" id="ARBA00022723"/>
    </source>
</evidence>
<dbReference type="RefSeq" id="WP_220227599.1">
    <property type="nucleotide sequence ID" value="NZ_JAICBX010000001.1"/>
</dbReference>
<dbReference type="FunFam" id="3.20.20.140:FF:000005">
    <property type="entry name" value="TatD family hydrolase"/>
    <property type="match status" value="1"/>
</dbReference>
<sequence length="269" mass="29682">MSTLVDSHCHLDFPDFESERDAIVERAVAAGVECMVTICTRVRHFETIRAIAEAYDRVYCSVGTHPHNADQELDIAAQELVGLSHHPKVVAIGEAGLDYHYDNAPREAQETGFRRHIEAARETGLPLVIHARSADEDMAHILREESGKGAFPFVLHCFSSGRALAETGVELGGYVSFSGILTFKNSEDLRKIAADLPADRLLVETDAPYLAPVPHRGKRNEPSFVVNTARVLAETRGVSEEDINRQTSENFFRLFSKVPSSDNRLVAAS</sequence>
<feature type="binding site" evidence="4">
    <location>
        <position position="10"/>
    </location>
    <ligand>
        <name>a divalent metal cation</name>
        <dbReference type="ChEBI" id="CHEBI:60240"/>
        <label>1</label>
    </ligand>
</feature>
<comment type="similarity">
    <text evidence="1">Belongs to the metallo-dependent hydrolases superfamily. TatD-type hydrolase family.</text>
</comment>
<feature type="binding site" evidence="4">
    <location>
        <position position="8"/>
    </location>
    <ligand>
        <name>a divalent metal cation</name>
        <dbReference type="ChEBI" id="CHEBI:60240"/>
        <label>1</label>
    </ligand>
</feature>
<comment type="caution">
    <text evidence="5">The sequence shown here is derived from an EMBL/GenBank/DDBJ whole genome shotgun (WGS) entry which is preliminary data.</text>
</comment>
<reference evidence="5" key="1">
    <citation type="submission" date="2021-08" db="EMBL/GenBank/DDBJ databases">
        <title>Hoeflea bacterium WL0058 sp. nov., isolated from the sediment.</title>
        <authorList>
            <person name="Wang L."/>
            <person name="Zhang D."/>
        </authorList>
    </citation>
    <scope>NUCLEOTIDE SEQUENCE</scope>
    <source>
        <strain evidence="5">WL0058</strain>
    </source>
</reference>